<feature type="compositionally biased region" description="Polar residues" evidence="6">
    <location>
        <begin position="334"/>
        <end position="349"/>
    </location>
</feature>
<feature type="transmembrane region" description="Helical" evidence="7">
    <location>
        <begin position="80"/>
        <end position="99"/>
    </location>
</feature>
<evidence type="ECO:0000259" key="8">
    <source>
        <dbReference type="Pfam" id="PF20684"/>
    </source>
</evidence>
<dbReference type="GO" id="GO:0016020">
    <property type="term" value="C:membrane"/>
    <property type="evidence" value="ECO:0007669"/>
    <property type="project" value="UniProtKB-SubCell"/>
</dbReference>
<keyword evidence="10" id="KW-1185">Reference proteome</keyword>
<evidence type="ECO:0000256" key="1">
    <source>
        <dbReference type="ARBA" id="ARBA00004141"/>
    </source>
</evidence>
<dbReference type="OrthoDB" id="5329176at2759"/>
<feature type="domain" description="Rhodopsin" evidence="8">
    <location>
        <begin position="72"/>
        <end position="305"/>
    </location>
</feature>
<dbReference type="PANTHER" id="PTHR33048:SF158">
    <property type="entry name" value="MEMBRANE PROTEIN PTH11-LIKE, PUTATIVE-RELATED"/>
    <property type="match status" value="1"/>
</dbReference>
<dbReference type="Proteomes" id="UP000028045">
    <property type="component" value="Unassembled WGS sequence"/>
</dbReference>
<accession>A0A084B804</accession>
<keyword evidence="4 7" id="KW-0472">Membrane</keyword>
<evidence type="ECO:0000256" key="7">
    <source>
        <dbReference type="SAM" id="Phobius"/>
    </source>
</evidence>
<feature type="region of interest" description="Disordered" evidence="6">
    <location>
        <begin position="320"/>
        <end position="364"/>
    </location>
</feature>
<dbReference type="AlphaFoldDB" id="A0A084B804"/>
<feature type="transmembrane region" description="Helical" evidence="7">
    <location>
        <begin position="128"/>
        <end position="153"/>
    </location>
</feature>
<feature type="transmembrane region" description="Helical" evidence="7">
    <location>
        <begin position="216"/>
        <end position="239"/>
    </location>
</feature>
<evidence type="ECO:0000256" key="4">
    <source>
        <dbReference type="ARBA" id="ARBA00023136"/>
    </source>
</evidence>
<evidence type="ECO:0000313" key="9">
    <source>
        <dbReference type="EMBL" id="KEY73683.1"/>
    </source>
</evidence>
<evidence type="ECO:0000256" key="5">
    <source>
        <dbReference type="ARBA" id="ARBA00038359"/>
    </source>
</evidence>
<feature type="transmembrane region" description="Helical" evidence="7">
    <location>
        <begin position="47"/>
        <end position="68"/>
    </location>
</feature>
<evidence type="ECO:0000256" key="3">
    <source>
        <dbReference type="ARBA" id="ARBA00022989"/>
    </source>
</evidence>
<keyword evidence="2 7" id="KW-0812">Transmembrane</keyword>
<protein>
    <recommendedName>
        <fullName evidence="8">Rhodopsin domain-containing protein</fullName>
    </recommendedName>
</protein>
<proteinExistence type="inferred from homology"/>
<dbReference type="HOGENOM" id="CLU_028200_12_8_1"/>
<dbReference type="InterPro" id="IPR049326">
    <property type="entry name" value="Rhodopsin_dom_fungi"/>
</dbReference>
<evidence type="ECO:0000256" key="2">
    <source>
        <dbReference type="ARBA" id="ARBA00022692"/>
    </source>
</evidence>
<evidence type="ECO:0000313" key="10">
    <source>
        <dbReference type="Proteomes" id="UP000028045"/>
    </source>
</evidence>
<comment type="similarity">
    <text evidence="5">Belongs to the SAT4 family.</text>
</comment>
<sequence>MDQWTPSANPSSLADLFPPGTDLCQIPVGQPPQGQVVDFNDPGLRDVTIAVGVISTSAAVFLGVGRLYANLRKYSLSDLFVFLAILLNVAQVVLMIAYVRYFRHDWDIRLCWLNAEFMKVDMNPKAQFLAHVLIALKISYVWPVIYVFSQYFAKSATLMLFYQLFTISKPMRTAIRAGLIFALVFYAAGLAISSYYSTPRNGRSWTETMLDSMDSVSISLYWAVIQGALGTVFDLYIFILPLPIVFRLKGVVASIVSLVFRTRSIQGTETTDVTYYTGVLMICNLVEMNVAVIVCSTPACARLVRAHVKESRVLKNIRSTWEPSGGDDSLDPTAGSSAQEWSHASTATTDSKKKRGSARDMGPYIEMNDTWLPKAAVPAEEETPRWTYTATSQDKGLRVTRTVDVEHTIVYPRP</sequence>
<dbReference type="Pfam" id="PF20684">
    <property type="entry name" value="Fung_rhodopsin"/>
    <property type="match status" value="1"/>
</dbReference>
<organism evidence="9 10">
    <name type="scientific">Stachybotrys chartarum (strain CBS 109288 / IBT 7711)</name>
    <name type="common">Toxic black mold</name>
    <name type="synonym">Stilbospora chartarum</name>
    <dbReference type="NCBI Taxonomy" id="1280523"/>
    <lineage>
        <taxon>Eukaryota</taxon>
        <taxon>Fungi</taxon>
        <taxon>Dikarya</taxon>
        <taxon>Ascomycota</taxon>
        <taxon>Pezizomycotina</taxon>
        <taxon>Sordariomycetes</taxon>
        <taxon>Hypocreomycetidae</taxon>
        <taxon>Hypocreales</taxon>
        <taxon>Stachybotryaceae</taxon>
        <taxon>Stachybotrys</taxon>
    </lineage>
</organism>
<keyword evidence="3 7" id="KW-1133">Transmembrane helix</keyword>
<gene>
    <name evidence="9" type="ORF">S7711_07729</name>
</gene>
<name>A0A084B804_STACB</name>
<dbReference type="InterPro" id="IPR052337">
    <property type="entry name" value="SAT4-like"/>
</dbReference>
<comment type="subcellular location">
    <subcellularLocation>
        <location evidence="1">Membrane</location>
        <topology evidence="1">Multi-pass membrane protein</topology>
    </subcellularLocation>
</comment>
<reference evidence="9 10" key="1">
    <citation type="journal article" date="2014" name="BMC Genomics">
        <title>Comparative genome sequencing reveals chemotype-specific gene clusters in the toxigenic black mold Stachybotrys.</title>
        <authorList>
            <person name="Semeiks J."/>
            <person name="Borek D."/>
            <person name="Otwinowski Z."/>
            <person name="Grishin N.V."/>
        </authorList>
    </citation>
    <scope>NUCLEOTIDE SEQUENCE [LARGE SCALE GENOMIC DNA]</scope>
    <source>
        <strain evidence="10">CBS 109288 / IBT 7711</strain>
    </source>
</reference>
<evidence type="ECO:0000256" key="6">
    <source>
        <dbReference type="SAM" id="MobiDB-lite"/>
    </source>
</evidence>
<dbReference type="EMBL" id="KL647778">
    <property type="protein sequence ID" value="KEY73683.1"/>
    <property type="molecule type" value="Genomic_DNA"/>
</dbReference>
<dbReference type="PANTHER" id="PTHR33048">
    <property type="entry name" value="PTH11-LIKE INTEGRAL MEMBRANE PROTEIN (AFU_ORTHOLOGUE AFUA_5G11245)"/>
    <property type="match status" value="1"/>
</dbReference>
<feature type="transmembrane region" description="Helical" evidence="7">
    <location>
        <begin position="174"/>
        <end position="196"/>
    </location>
</feature>